<name>A0AAD3Y439_NEPGR</name>
<reference evidence="7" key="1">
    <citation type="submission" date="2023-05" db="EMBL/GenBank/DDBJ databases">
        <title>Nepenthes gracilis genome sequencing.</title>
        <authorList>
            <person name="Fukushima K."/>
        </authorList>
    </citation>
    <scope>NUCLEOTIDE SEQUENCE</scope>
    <source>
        <strain evidence="7">SING2019-196</strain>
    </source>
</reference>
<proteinExistence type="predicted"/>
<keyword evidence="8" id="KW-1185">Reference proteome</keyword>
<dbReference type="GO" id="GO:0005543">
    <property type="term" value="F:phospholipid binding"/>
    <property type="evidence" value="ECO:0007669"/>
    <property type="project" value="TreeGrafter"/>
</dbReference>
<evidence type="ECO:0000313" key="7">
    <source>
        <dbReference type="EMBL" id="GMH26579.1"/>
    </source>
</evidence>
<dbReference type="PANTHER" id="PTHR12276">
    <property type="entry name" value="EPSIN/ENT-RELATED"/>
    <property type="match status" value="1"/>
</dbReference>
<dbReference type="EMBL" id="BSYO01000031">
    <property type="protein sequence ID" value="GMH26579.1"/>
    <property type="molecule type" value="Genomic_DNA"/>
</dbReference>
<dbReference type="GO" id="GO:0030276">
    <property type="term" value="F:clathrin binding"/>
    <property type="evidence" value="ECO:0007669"/>
    <property type="project" value="TreeGrafter"/>
</dbReference>
<gene>
    <name evidence="7" type="ORF">Nepgr_028422</name>
</gene>
<comment type="caution">
    <text evidence="7">The sequence shown here is derived from an EMBL/GenBank/DDBJ whole genome shotgun (WGS) entry which is preliminary data.</text>
</comment>
<dbReference type="InterPro" id="IPR013809">
    <property type="entry name" value="ENTH"/>
</dbReference>
<dbReference type="Gene3D" id="1.25.40.90">
    <property type="match status" value="2"/>
</dbReference>
<keyword evidence="3" id="KW-0333">Golgi apparatus</keyword>
<dbReference type="GO" id="GO:0005886">
    <property type="term" value="C:plasma membrane"/>
    <property type="evidence" value="ECO:0007669"/>
    <property type="project" value="TreeGrafter"/>
</dbReference>
<dbReference type="Pfam" id="PF01417">
    <property type="entry name" value="ENTH"/>
    <property type="match status" value="1"/>
</dbReference>
<dbReference type="PROSITE" id="PS50942">
    <property type="entry name" value="ENTH"/>
    <property type="match status" value="1"/>
</dbReference>
<comment type="subcellular location">
    <subcellularLocation>
        <location evidence="1">Cytoplasmic vesicle</location>
        <location evidence="1">Clathrin-coated vesicle</location>
    </subcellularLocation>
    <subcellularLocation>
        <location evidence="2">Golgi apparatus</location>
    </subcellularLocation>
</comment>
<dbReference type="SMART" id="SM00273">
    <property type="entry name" value="ENTH"/>
    <property type="match status" value="1"/>
</dbReference>
<dbReference type="SUPFAM" id="SSF48464">
    <property type="entry name" value="ENTH/VHS domain"/>
    <property type="match status" value="1"/>
</dbReference>
<feature type="domain" description="ENTH" evidence="6">
    <location>
        <begin position="32"/>
        <end position="203"/>
    </location>
</feature>
<keyword evidence="4" id="KW-0968">Cytoplasmic vesicle</keyword>
<evidence type="ECO:0000259" key="6">
    <source>
        <dbReference type="PROSITE" id="PS50942"/>
    </source>
</evidence>
<evidence type="ECO:0000256" key="1">
    <source>
        <dbReference type="ARBA" id="ARBA00004132"/>
    </source>
</evidence>
<organism evidence="7 8">
    <name type="scientific">Nepenthes gracilis</name>
    <name type="common">Slender pitcher plant</name>
    <dbReference type="NCBI Taxonomy" id="150966"/>
    <lineage>
        <taxon>Eukaryota</taxon>
        <taxon>Viridiplantae</taxon>
        <taxon>Streptophyta</taxon>
        <taxon>Embryophyta</taxon>
        <taxon>Tracheophyta</taxon>
        <taxon>Spermatophyta</taxon>
        <taxon>Magnoliopsida</taxon>
        <taxon>eudicotyledons</taxon>
        <taxon>Gunneridae</taxon>
        <taxon>Pentapetalae</taxon>
        <taxon>Caryophyllales</taxon>
        <taxon>Nepenthaceae</taxon>
        <taxon>Nepenthes</taxon>
    </lineage>
</organism>
<dbReference type="CDD" id="cd03571">
    <property type="entry name" value="ENTH"/>
    <property type="match status" value="1"/>
</dbReference>
<accession>A0AAD3Y439</accession>
<dbReference type="AlphaFoldDB" id="A0AAD3Y439"/>
<sequence length="203" mass="23302">MISACVEPLYATEPEPESPENRRIFEVDFSLLYPAHTAGNTKTVLDATSNEPWGPHGSLLADIAQATRNFHQYQMIMAVIWKRINDTGKNWRHAYKTLSDFQYIDLSARDQGNIVRRKSQSLVLIVNDKERIQEVRQKAAANKDKFRNTSAMGEIYHPGSYSSSGGYGDQYDDDYYHNGRYGSKDEERTGYGREREWGYSDEV</sequence>
<evidence type="ECO:0000256" key="5">
    <source>
        <dbReference type="SAM" id="MobiDB-lite"/>
    </source>
</evidence>
<protein>
    <recommendedName>
        <fullName evidence="6">ENTH domain-containing protein</fullName>
    </recommendedName>
</protein>
<evidence type="ECO:0000256" key="2">
    <source>
        <dbReference type="ARBA" id="ARBA00004555"/>
    </source>
</evidence>
<feature type="region of interest" description="Disordered" evidence="5">
    <location>
        <begin position="175"/>
        <end position="203"/>
    </location>
</feature>
<dbReference type="PANTHER" id="PTHR12276:SF91">
    <property type="entry name" value="CLATHRIN INTERACTOR EPSIN 2-RELATED"/>
    <property type="match status" value="1"/>
</dbReference>
<dbReference type="GO" id="GO:0030125">
    <property type="term" value="C:clathrin vesicle coat"/>
    <property type="evidence" value="ECO:0007669"/>
    <property type="project" value="TreeGrafter"/>
</dbReference>
<evidence type="ECO:0000256" key="3">
    <source>
        <dbReference type="ARBA" id="ARBA00023034"/>
    </source>
</evidence>
<evidence type="ECO:0000313" key="8">
    <source>
        <dbReference type="Proteomes" id="UP001279734"/>
    </source>
</evidence>
<evidence type="ECO:0000256" key="4">
    <source>
        <dbReference type="ARBA" id="ARBA00023329"/>
    </source>
</evidence>
<dbReference type="Proteomes" id="UP001279734">
    <property type="component" value="Unassembled WGS sequence"/>
</dbReference>
<dbReference type="GO" id="GO:0005794">
    <property type="term" value="C:Golgi apparatus"/>
    <property type="evidence" value="ECO:0007669"/>
    <property type="project" value="UniProtKB-SubCell"/>
</dbReference>
<dbReference type="GO" id="GO:0006897">
    <property type="term" value="P:endocytosis"/>
    <property type="evidence" value="ECO:0007669"/>
    <property type="project" value="TreeGrafter"/>
</dbReference>
<dbReference type="GO" id="GO:0005768">
    <property type="term" value="C:endosome"/>
    <property type="evidence" value="ECO:0007669"/>
    <property type="project" value="TreeGrafter"/>
</dbReference>
<dbReference type="InterPro" id="IPR008942">
    <property type="entry name" value="ENTH_VHS"/>
</dbReference>